<feature type="transmembrane region" description="Helical" evidence="6">
    <location>
        <begin position="145"/>
        <end position="163"/>
    </location>
</feature>
<evidence type="ECO:0000256" key="5">
    <source>
        <dbReference type="ARBA" id="ARBA00023136"/>
    </source>
</evidence>
<dbReference type="PROSITE" id="PS50222">
    <property type="entry name" value="EF_HAND_2"/>
    <property type="match status" value="2"/>
</dbReference>
<feature type="transmembrane region" description="Helical" evidence="6">
    <location>
        <begin position="215"/>
        <end position="239"/>
    </location>
</feature>
<feature type="transmembrane region" description="Helical" evidence="6">
    <location>
        <begin position="29"/>
        <end position="48"/>
    </location>
</feature>
<keyword evidence="7" id="KW-0732">Signal</keyword>
<evidence type="ECO:0000256" key="1">
    <source>
        <dbReference type="ARBA" id="ARBA00004141"/>
    </source>
</evidence>
<dbReference type="SMART" id="SM00054">
    <property type="entry name" value="EFh"/>
    <property type="match status" value="2"/>
</dbReference>
<dbReference type="Gene3D" id="1.20.120.350">
    <property type="entry name" value="Voltage-gated potassium channels. Chain C"/>
    <property type="match status" value="1"/>
</dbReference>
<dbReference type="EMBL" id="CAMXCT020003177">
    <property type="protein sequence ID" value="CAL1156246.1"/>
    <property type="molecule type" value="Genomic_DNA"/>
</dbReference>
<dbReference type="Proteomes" id="UP001152797">
    <property type="component" value="Unassembled WGS sequence"/>
</dbReference>
<keyword evidence="2 6" id="KW-0812">Transmembrane</keyword>
<proteinExistence type="predicted"/>
<dbReference type="PANTHER" id="PTHR10037:SF230">
    <property type="entry name" value="CA[2+]-CHANNEL PROTEIN ALPHA[[1]] SUBUNIT T, ISOFORM F"/>
    <property type="match status" value="1"/>
</dbReference>
<evidence type="ECO:0000256" key="2">
    <source>
        <dbReference type="ARBA" id="ARBA00022692"/>
    </source>
</evidence>
<evidence type="ECO:0000256" key="7">
    <source>
        <dbReference type="SAM" id="SignalP"/>
    </source>
</evidence>
<keyword evidence="11" id="KW-1185">Reference proteome</keyword>
<dbReference type="GO" id="GO:0086010">
    <property type="term" value="P:membrane depolarization during action potential"/>
    <property type="evidence" value="ECO:0007669"/>
    <property type="project" value="TreeGrafter"/>
</dbReference>
<dbReference type="InterPro" id="IPR011992">
    <property type="entry name" value="EF-hand-dom_pair"/>
</dbReference>
<feature type="transmembrane region" description="Helical" evidence="6">
    <location>
        <begin position="184"/>
        <end position="203"/>
    </location>
</feature>
<protein>
    <submittedName>
        <fullName evidence="10">Voltage-dependent L-type calcium channel subunit alpha-1S (Voltage-gated calcium channel subunit alpha Cav1.1)</fullName>
    </submittedName>
</protein>
<dbReference type="InterPro" id="IPR002048">
    <property type="entry name" value="EF_hand_dom"/>
</dbReference>
<evidence type="ECO:0000313" key="10">
    <source>
        <dbReference type="EMBL" id="CAL4790183.1"/>
    </source>
</evidence>
<dbReference type="InterPro" id="IPR027359">
    <property type="entry name" value="Volt_channel_dom_sf"/>
</dbReference>
<evidence type="ECO:0000256" key="4">
    <source>
        <dbReference type="ARBA" id="ARBA00022989"/>
    </source>
</evidence>
<name>A0A9P1D4T1_9DINO</name>
<dbReference type="Gene3D" id="1.10.238.10">
    <property type="entry name" value="EF-hand"/>
    <property type="match status" value="1"/>
</dbReference>
<dbReference type="GO" id="GO:0001518">
    <property type="term" value="C:voltage-gated sodium channel complex"/>
    <property type="evidence" value="ECO:0007669"/>
    <property type="project" value="TreeGrafter"/>
</dbReference>
<dbReference type="InterPro" id="IPR043203">
    <property type="entry name" value="VGCC_Ca_Na"/>
</dbReference>
<organism evidence="9">
    <name type="scientific">Cladocopium goreaui</name>
    <dbReference type="NCBI Taxonomy" id="2562237"/>
    <lineage>
        <taxon>Eukaryota</taxon>
        <taxon>Sar</taxon>
        <taxon>Alveolata</taxon>
        <taxon>Dinophyceae</taxon>
        <taxon>Suessiales</taxon>
        <taxon>Symbiodiniaceae</taxon>
        <taxon>Cladocopium</taxon>
    </lineage>
</organism>
<dbReference type="PANTHER" id="PTHR10037">
    <property type="entry name" value="VOLTAGE-GATED CATION CHANNEL CALCIUM AND SODIUM"/>
    <property type="match status" value="1"/>
</dbReference>
<evidence type="ECO:0000256" key="6">
    <source>
        <dbReference type="SAM" id="Phobius"/>
    </source>
</evidence>
<evidence type="ECO:0000313" key="11">
    <source>
        <dbReference type="Proteomes" id="UP001152797"/>
    </source>
</evidence>
<reference evidence="10 11" key="2">
    <citation type="submission" date="2024-05" db="EMBL/GenBank/DDBJ databases">
        <authorList>
            <person name="Chen Y."/>
            <person name="Shah S."/>
            <person name="Dougan E. K."/>
            <person name="Thang M."/>
            <person name="Chan C."/>
        </authorList>
    </citation>
    <scope>NUCLEOTIDE SEQUENCE [LARGE SCALE GENOMIC DNA]</scope>
</reference>
<dbReference type="SUPFAM" id="SSF81324">
    <property type="entry name" value="Voltage-gated potassium channels"/>
    <property type="match status" value="1"/>
</dbReference>
<reference evidence="9" key="1">
    <citation type="submission" date="2022-10" db="EMBL/GenBank/DDBJ databases">
        <authorList>
            <person name="Chen Y."/>
            <person name="Dougan E. K."/>
            <person name="Chan C."/>
            <person name="Rhodes N."/>
            <person name="Thang M."/>
        </authorList>
    </citation>
    <scope>NUCLEOTIDE SEQUENCE</scope>
</reference>
<feature type="domain" description="EF-hand" evidence="8">
    <location>
        <begin position="307"/>
        <end position="342"/>
    </location>
</feature>
<accession>A0A9P1D4T1</accession>
<dbReference type="InterPro" id="IPR005821">
    <property type="entry name" value="Ion_trans_dom"/>
</dbReference>
<dbReference type="SUPFAM" id="SSF47473">
    <property type="entry name" value="EF-hand"/>
    <property type="match status" value="1"/>
</dbReference>
<dbReference type="AlphaFoldDB" id="A0A9P1D4T1"/>
<evidence type="ECO:0000313" key="9">
    <source>
        <dbReference type="EMBL" id="CAI4002871.1"/>
    </source>
</evidence>
<dbReference type="CDD" id="cd00051">
    <property type="entry name" value="EFh"/>
    <property type="match status" value="1"/>
</dbReference>
<feature type="domain" description="EF-hand" evidence="8">
    <location>
        <begin position="264"/>
        <end position="299"/>
    </location>
</feature>
<gene>
    <name evidence="9" type="ORF">C1SCF055_LOCUS28786</name>
</gene>
<evidence type="ECO:0000259" key="8">
    <source>
        <dbReference type="PROSITE" id="PS50222"/>
    </source>
</evidence>
<dbReference type="EMBL" id="CAMXCT030003177">
    <property type="protein sequence ID" value="CAL4790183.1"/>
    <property type="molecule type" value="Genomic_DNA"/>
</dbReference>
<comment type="caution">
    <text evidence="9">The sequence shown here is derived from an EMBL/GenBank/DDBJ whole genome shotgun (WGS) entry which is preliminary data.</text>
</comment>
<dbReference type="GO" id="GO:0005509">
    <property type="term" value="F:calcium ion binding"/>
    <property type="evidence" value="ECO:0007669"/>
    <property type="project" value="InterPro"/>
</dbReference>
<feature type="chain" id="PRO_5043271107" evidence="7">
    <location>
        <begin position="21"/>
        <end position="382"/>
    </location>
</feature>
<dbReference type="GO" id="GO:0005248">
    <property type="term" value="F:voltage-gated sodium channel activity"/>
    <property type="evidence" value="ECO:0007669"/>
    <property type="project" value="TreeGrafter"/>
</dbReference>
<evidence type="ECO:0000256" key="3">
    <source>
        <dbReference type="ARBA" id="ARBA00022837"/>
    </source>
</evidence>
<feature type="transmembrane region" description="Helical" evidence="6">
    <location>
        <begin position="120"/>
        <end position="139"/>
    </location>
</feature>
<keyword evidence="5 6" id="KW-0472">Membrane</keyword>
<feature type="signal peptide" evidence="7">
    <location>
        <begin position="1"/>
        <end position="20"/>
    </location>
</feature>
<dbReference type="InterPro" id="IPR018247">
    <property type="entry name" value="EF_Hand_1_Ca_BS"/>
</dbReference>
<dbReference type="GO" id="GO:0008332">
    <property type="term" value="F:low voltage-gated calcium channel activity"/>
    <property type="evidence" value="ECO:0007669"/>
    <property type="project" value="TreeGrafter"/>
</dbReference>
<sequence length="382" mass="43077">MLLILLNLIMLGIEVDVSSSLKPDEEDPVVFQVLNIVIVIVFIFEIAVKMAGFGCAHFFFGPERWWNCFDLIIIITSVFETFLDILTKTIEASTVDSSHLRIMRFMRLARALRGVRVMRLVRFIGALRSIVFAILSTLWSLVWTLVLLVLLFYCFAVILAQLVSDHCRFSAAPCDLILKRHWASVPESMLTLFLSISGGLSWTEALEPLRTVSSVAFSCFIIYIFITIFAILNVVTGVFCNNAIESSKADKDIAIMKQIEWHKGQLRALKGVFNEIDNDQSNKVSISELEVALSQEKLSSFMESMAISTQDIWTLFLILDADGSGEISFEEFVSGCMQLQGPAQSVQLARMRYENKVMRQELRHVGHGLQKLESIVALHYGT</sequence>
<keyword evidence="4 6" id="KW-1133">Transmembrane helix</keyword>
<comment type="subcellular location">
    <subcellularLocation>
        <location evidence="1">Membrane</location>
        <topology evidence="1">Multi-pass membrane protein</topology>
    </subcellularLocation>
</comment>
<dbReference type="OrthoDB" id="429911at2759"/>
<dbReference type="Pfam" id="PF00520">
    <property type="entry name" value="Ion_trans"/>
    <property type="match status" value="1"/>
</dbReference>
<dbReference type="EMBL" id="CAMXCT010003177">
    <property type="protein sequence ID" value="CAI4002871.1"/>
    <property type="molecule type" value="Genomic_DNA"/>
</dbReference>
<dbReference type="Gene3D" id="1.10.287.70">
    <property type="match status" value="1"/>
</dbReference>
<dbReference type="PROSITE" id="PS00018">
    <property type="entry name" value="EF_HAND_1"/>
    <property type="match status" value="2"/>
</dbReference>
<dbReference type="Pfam" id="PF13499">
    <property type="entry name" value="EF-hand_7"/>
    <property type="match status" value="1"/>
</dbReference>
<keyword evidence="3" id="KW-0106">Calcium</keyword>
<dbReference type="GO" id="GO:0070509">
    <property type="term" value="P:calcium ion import"/>
    <property type="evidence" value="ECO:0007669"/>
    <property type="project" value="TreeGrafter"/>
</dbReference>